<dbReference type="OrthoDB" id="9798656at2"/>
<proteinExistence type="predicted"/>
<sequence>MAKKIASPELPELVEGNFYLEDETTFSGIFSEGEDQSYLSSRNIVLKSSHIKKLAMQKSRLERFECSDVIFEKCDFSNLEWFGASFHRVHFKQCKLTGTNFSDSFLHDCVFEECVANLSSFSYTNMKFVRFSDNQLKNTDFFDSNWKDLVVENNDLSGSNWVNTPLKGLDFTTNTFSQINLSMELLRGLIVNQEQAIIISAGLGLVIE</sequence>
<name>A0A1V2UIY8_ENTMU</name>
<protein>
    <recommendedName>
        <fullName evidence="3">Pentapeptide repeat-containing protein</fullName>
    </recommendedName>
</protein>
<dbReference type="Proteomes" id="UP000189299">
    <property type="component" value="Unassembled WGS sequence"/>
</dbReference>
<dbReference type="PANTHER" id="PTHR42999">
    <property type="entry name" value="ANTIBIOTIC RESISTANCE PROTEIN MCBG"/>
    <property type="match status" value="1"/>
</dbReference>
<reference evidence="1 2" key="1">
    <citation type="submission" date="2016-12" db="EMBL/GenBank/DDBJ databases">
        <authorList>
            <person name="Song W.-J."/>
            <person name="Kurnit D.M."/>
        </authorList>
    </citation>
    <scope>NUCLEOTIDE SEQUENCE [LARGE SCALE GENOMIC DNA]</scope>
    <source>
        <strain evidence="1 2">CGB1038-1_S1</strain>
    </source>
</reference>
<dbReference type="PANTHER" id="PTHR42999:SF1">
    <property type="entry name" value="PENTAPEPTIDE REPEAT-CONTAINING PROTEIN"/>
    <property type="match status" value="1"/>
</dbReference>
<dbReference type="RefSeq" id="WP_077151555.1">
    <property type="nucleotide sequence ID" value="NZ_BQWJ01000011.1"/>
</dbReference>
<dbReference type="InterPro" id="IPR001646">
    <property type="entry name" value="5peptide_repeat"/>
</dbReference>
<dbReference type="STRING" id="53346.A5802_000114"/>
<dbReference type="InterPro" id="IPR052949">
    <property type="entry name" value="PA_immunity-related"/>
</dbReference>
<evidence type="ECO:0000313" key="2">
    <source>
        <dbReference type="Proteomes" id="UP000189299"/>
    </source>
</evidence>
<evidence type="ECO:0000313" key="1">
    <source>
        <dbReference type="EMBL" id="ONN43288.1"/>
    </source>
</evidence>
<dbReference type="AlphaFoldDB" id="A0A1V2UIY8"/>
<gene>
    <name evidence="1" type="ORF">BTN92_07535</name>
</gene>
<dbReference type="Gene3D" id="2.160.20.80">
    <property type="entry name" value="E3 ubiquitin-protein ligase SopA"/>
    <property type="match status" value="1"/>
</dbReference>
<evidence type="ECO:0008006" key="3">
    <source>
        <dbReference type="Google" id="ProtNLM"/>
    </source>
</evidence>
<dbReference type="SUPFAM" id="SSF141571">
    <property type="entry name" value="Pentapeptide repeat-like"/>
    <property type="match status" value="1"/>
</dbReference>
<dbReference type="EMBL" id="MSTR01000006">
    <property type="protein sequence ID" value="ONN43288.1"/>
    <property type="molecule type" value="Genomic_DNA"/>
</dbReference>
<comment type="caution">
    <text evidence="1">The sequence shown here is derived from an EMBL/GenBank/DDBJ whole genome shotgun (WGS) entry which is preliminary data.</text>
</comment>
<accession>A0A1V2UIY8</accession>
<organism evidence="1 2">
    <name type="scientific">Enterococcus mundtii</name>
    <dbReference type="NCBI Taxonomy" id="53346"/>
    <lineage>
        <taxon>Bacteria</taxon>
        <taxon>Bacillati</taxon>
        <taxon>Bacillota</taxon>
        <taxon>Bacilli</taxon>
        <taxon>Lactobacillales</taxon>
        <taxon>Enterococcaceae</taxon>
        <taxon>Enterococcus</taxon>
    </lineage>
</organism>
<dbReference type="Pfam" id="PF13599">
    <property type="entry name" value="Pentapeptide_4"/>
    <property type="match status" value="1"/>
</dbReference>